<evidence type="ECO:0000313" key="1">
    <source>
        <dbReference type="EMBL" id="ABO07505.1"/>
    </source>
</evidence>
<protein>
    <submittedName>
        <fullName evidence="1">Peroxiredoxin-like protein</fullName>
    </submittedName>
</protein>
<keyword evidence="2" id="KW-1185">Reference proteome</keyword>
<organism evidence="1 2">
    <name type="scientific">Pyrobaculum calidifontis (strain DSM 21063 / JCM 11548 / VA1)</name>
    <dbReference type="NCBI Taxonomy" id="410359"/>
    <lineage>
        <taxon>Archaea</taxon>
        <taxon>Thermoproteota</taxon>
        <taxon>Thermoprotei</taxon>
        <taxon>Thermoproteales</taxon>
        <taxon>Thermoproteaceae</taxon>
        <taxon>Pyrobaculum</taxon>
    </lineage>
</organism>
<dbReference type="InterPro" id="IPR027396">
    <property type="entry name" value="DsrEFH-like"/>
</dbReference>
<reference evidence="1" key="1">
    <citation type="submission" date="2007-02" db="EMBL/GenBank/DDBJ databases">
        <title>Complete sequence of Pyrobaculum calidifontis JCM 11548.</title>
        <authorList>
            <consortium name="US DOE Joint Genome Institute"/>
            <person name="Copeland A."/>
            <person name="Lucas S."/>
            <person name="Lapidus A."/>
            <person name="Barry K."/>
            <person name="Glavina del Rio T."/>
            <person name="Dalin E."/>
            <person name="Tice H."/>
            <person name="Pitluck S."/>
            <person name="Chain P."/>
            <person name="Malfatti S."/>
            <person name="Shin M."/>
            <person name="Vergez L."/>
            <person name="Schmutz J."/>
            <person name="Larimer F."/>
            <person name="Land M."/>
            <person name="Hauser L."/>
            <person name="Kyrpides N."/>
            <person name="Mikhailova N."/>
            <person name="Cozen A.E."/>
            <person name="Fitz-Gibbon S.T."/>
            <person name="House C.H."/>
            <person name="Saltikov C."/>
            <person name="Lowe T.M."/>
            <person name="Richardson P."/>
        </authorList>
    </citation>
    <scope>NUCLEOTIDE SEQUENCE [LARGE SCALE GENOMIC DNA]</scope>
    <source>
        <strain evidence="1">JCM 11548</strain>
    </source>
</reference>
<dbReference type="EMBL" id="CP000561">
    <property type="protein sequence ID" value="ABO07505.1"/>
    <property type="molecule type" value="Genomic_DNA"/>
</dbReference>
<dbReference type="Pfam" id="PF02635">
    <property type="entry name" value="DsrE"/>
    <property type="match status" value="1"/>
</dbReference>
<dbReference type="PANTHER" id="PTHR34655">
    <property type="entry name" value="CONSERVED WITHIN P. AEROPHILUM"/>
    <property type="match status" value="1"/>
</dbReference>
<dbReference type="Gene3D" id="3.40.1260.10">
    <property type="entry name" value="DsrEFH-like"/>
    <property type="match status" value="2"/>
</dbReference>
<dbReference type="KEGG" id="pcl:Pcal_0065"/>
<gene>
    <name evidence="1" type="ordered locus">Pcal_0065</name>
</gene>
<sequence length="193" mass="20847">MCMLHGGVCVKATALPEAQDRAIVLSANKPKSLAWRAGSVGRSTVTESPPALDHHHLNTRPLIFMSKVVIMLADNDIARAYHALVVATSARAMGYEVHLFATGLGALIFSKRPRTRLLGLPALAMWLIKRRLKRLGAASVKELARQCLSLGVKVYVDEPVLKMLGVEPLEGVEVAGSLTFLALAKEADLVLTF</sequence>
<dbReference type="STRING" id="410359.Pcal_0065"/>
<dbReference type="PANTHER" id="PTHR34655:SF3">
    <property type="match status" value="1"/>
</dbReference>
<accession>A3MS88</accession>
<evidence type="ECO:0000313" key="2">
    <source>
        <dbReference type="Proteomes" id="UP000001431"/>
    </source>
</evidence>
<name>A3MS88_PYRCJ</name>
<dbReference type="AlphaFoldDB" id="A3MS88"/>
<dbReference type="InterPro" id="IPR003787">
    <property type="entry name" value="Sulphur_relay_DsrE/F-like"/>
</dbReference>
<dbReference type="SUPFAM" id="SSF75169">
    <property type="entry name" value="DsrEFH-like"/>
    <property type="match status" value="1"/>
</dbReference>
<dbReference type="eggNOG" id="arCOG02067">
    <property type="taxonomic scope" value="Archaea"/>
</dbReference>
<dbReference type="Proteomes" id="UP000001431">
    <property type="component" value="Chromosome"/>
</dbReference>
<dbReference type="HOGENOM" id="CLU_121282_0_0_2"/>
<proteinExistence type="predicted"/>